<dbReference type="InterPro" id="IPR021133">
    <property type="entry name" value="HEAT_type_2"/>
</dbReference>
<evidence type="ECO:0000259" key="4">
    <source>
        <dbReference type="Pfam" id="PF23271"/>
    </source>
</evidence>
<feature type="repeat" description="HEAT" evidence="3">
    <location>
        <begin position="404"/>
        <end position="441"/>
    </location>
</feature>
<evidence type="ECO:0000256" key="1">
    <source>
        <dbReference type="ARBA" id="ARBA00007366"/>
    </source>
</evidence>
<reference evidence="5 6" key="1">
    <citation type="journal article" date="2019" name="Proc. Natl. Acad. Sci. U.S.A.">
        <title>Regulatory changes in pterin and carotenoid genes underlie balanced color polymorphisms in the wall lizard.</title>
        <authorList>
            <person name="Andrade P."/>
            <person name="Pinho C."/>
            <person name="Perez I de Lanuza G."/>
            <person name="Afonso S."/>
            <person name="Brejcha J."/>
            <person name="Rubin C.J."/>
            <person name="Wallerman O."/>
            <person name="Pereira P."/>
            <person name="Sabatino S.J."/>
            <person name="Bellati A."/>
            <person name="Pellitteri-Rosa D."/>
            <person name="Bosakova Z."/>
            <person name="Bunikis I."/>
            <person name="Carretero M.A."/>
            <person name="Feiner N."/>
            <person name="Marsik P."/>
            <person name="Pauperio F."/>
            <person name="Salvi D."/>
            <person name="Soler L."/>
            <person name="While G.M."/>
            <person name="Uller T."/>
            <person name="Font E."/>
            <person name="Andersson L."/>
            <person name="Carneiro M."/>
        </authorList>
    </citation>
    <scope>NUCLEOTIDE SEQUENCE</scope>
</reference>
<dbReference type="Pfam" id="PF02985">
    <property type="entry name" value="HEAT"/>
    <property type="match status" value="1"/>
</dbReference>
<dbReference type="InterPro" id="IPR016024">
    <property type="entry name" value="ARM-type_fold"/>
</dbReference>
<dbReference type="Ensembl" id="ENSPMRT00000038184.1">
    <property type="protein sequence ID" value="ENSPMRP00000036032.1"/>
    <property type="gene ID" value="ENSPMRG00000022901.1"/>
</dbReference>
<dbReference type="Pfam" id="PF23271">
    <property type="entry name" value="HEAT_GCN1"/>
    <property type="match status" value="1"/>
</dbReference>
<dbReference type="FunFam" id="1.25.10.10:FF:000090">
    <property type="entry name" value="eIF-2-alpha kinase activator GCN1"/>
    <property type="match status" value="1"/>
</dbReference>
<keyword evidence="6" id="KW-1185">Reference proteome</keyword>
<sequence length="1069" mass="116594">IDAPSLALIMPIVQRAFQDRSTDTRKMAAQIIGNMYSLTDQKDLAPYLPSVTPGLKASLLDPVPEVRTVSAKALGAMVKGMGESCFEDLLPWLMETLTYEQSSVDRSGAAQGLAEVMAGLGVEKLEKLMPEIVATASKVDIAPHVRDGYIMMFNYLPITFGEKFTPYVGPIIPCILKKGWRLALADENEFVRDTALRAGQRIISMYAETAIALLLPQLEQGLFDDLWRIRYSSVQLLGDLLFYISGVTGKMTTETASEDDNFGTAQSNKAIINALGVERRNRVLAGLYMGRSDTQLAVRQASLHVWKIVVSNTPRTLREILPTLFGLLLGFLASTCADKRTIAARTLGDLVRKLGEKILPEIIPILEEGLRSEKSDKRQGVCIGLSEIMKSTSRDAVLCFSESLVPTVRKALCDPLEEVREAAAKTFEQLHSTVGYQALEDILPFLLKQLECEETSEFALDGLKQVMAVKSRVVLPYLVPKLISPPVNTRVLAFLSSVAGDALTRHLGVILPAMMSALKGKLGTNEEQQEMSNCQVVILSVEDEAGQRIIIEDLLEATRSPEVGMRQAAAVILNIYCSKTKADYTAHLRSLVSGLIRLFNDTNTVVLNESWDALNAITKKLDAGNQLALIEDLHRDIRMVGNDAGGDHVPGFCIVKKGVTSILPVLREGVLTGSSEQKEEAAKALGLVIKLTSAEALKPSVVSITGPLIRILGDRFSWNVKVALLETLSLLLAKVGIALKPFLPQLQTTFTKALQDPNRIVRLKAADALGKLIAMHAKVDPLFTELLNGIRTSEDSGIRDTMLQALRFVTQSAGAKVDAAVRKNITTVLLGMLGHDEDATRMASAGCLAELCAFLSEEELGSVLQNHLLADVSGIDWMVRHGRSLALSVAVSVAPGRVCAPKYSNSVHEMIFSNTTADRIPIAISGIRGMGFLMKYHIEASGGNLPAKLSNLFIKCLQNPSSDIKLVAEKMLWWANKSPLPPLDPQTMKPILKALLDNTKDKNTSVRAYSDQAIVNLLKMREGEEVLQSVSKILDAASLELLNESCRRSLKKLASQADSIEQIDDTILT</sequence>
<dbReference type="InterPro" id="IPR057546">
    <property type="entry name" value="HEAT_GCN1"/>
</dbReference>
<evidence type="ECO:0000256" key="3">
    <source>
        <dbReference type="PROSITE-ProRule" id="PRU00103"/>
    </source>
</evidence>
<feature type="domain" description="Stalled ribosome sensor GCN1-like HEAT repeats region" evidence="4">
    <location>
        <begin position="474"/>
        <end position="656"/>
    </location>
</feature>
<dbReference type="FunFam" id="1.25.10.10:FF:000162">
    <property type="entry name" value="GCN1, eIF2 alpha kinase activator homolog"/>
    <property type="match status" value="1"/>
</dbReference>
<dbReference type="Gene3D" id="1.25.10.10">
    <property type="entry name" value="Leucine-rich Repeat Variant"/>
    <property type="match status" value="5"/>
</dbReference>
<dbReference type="AlphaFoldDB" id="A0A670KMH9"/>
<reference evidence="5" key="3">
    <citation type="submission" date="2025-09" db="UniProtKB">
        <authorList>
            <consortium name="Ensembl"/>
        </authorList>
    </citation>
    <scope>IDENTIFICATION</scope>
</reference>
<gene>
    <name evidence="5" type="primary">GCN1</name>
</gene>
<evidence type="ECO:0000256" key="2">
    <source>
        <dbReference type="ARBA" id="ARBA00022737"/>
    </source>
</evidence>
<evidence type="ECO:0000313" key="5">
    <source>
        <dbReference type="Ensembl" id="ENSPMRP00000036032.1"/>
    </source>
</evidence>
<dbReference type="PROSITE" id="PS50077">
    <property type="entry name" value="HEAT_REPEAT"/>
    <property type="match status" value="3"/>
</dbReference>
<dbReference type="GeneTree" id="ENSGT00940000153612"/>
<comment type="similarity">
    <text evidence="1">Belongs to the GCN1 family.</text>
</comment>
<dbReference type="GO" id="GO:0005829">
    <property type="term" value="C:cytosol"/>
    <property type="evidence" value="ECO:0007669"/>
    <property type="project" value="TreeGrafter"/>
</dbReference>
<proteinExistence type="inferred from homology"/>
<dbReference type="InterPro" id="IPR011989">
    <property type="entry name" value="ARM-like"/>
</dbReference>
<feature type="repeat" description="HEAT" evidence="3">
    <location>
        <begin position="9"/>
        <end position="47"/>
    </location>
</feature>
<dbReference type="PANTHER" id="PTHR23346:SF7">
    <property type="entry name" value="STALLED RIBOSOME SENSOR GCN1"/>
    <property type="match status" value="1"/>
</dbReference>
<dbReference type="GO" id="GO:0019887">
    <property type="term" value="F:protein kinase regulator activity"/>
    <property type="evidence" value="ECO:0007669"/>
    <property type="project" value="TreeGrafter"/>
</dbReference>
<evidence type="ECO:0000313" key="6">
    <source>
        <dbReference type="Proteomes" id="UP000472272"/>
    </source>
</evidence>
<reference evidence="5" key="2">
    <citation type="submission" date="2025-08" db="UniProtKB">
        <authorList>
            <consortium name="Ensembl"/>
        </authorList>
    </citation>
    <scope>IDENTIFICATION</scope>
</reference>
<organism evidence="5 6">
    <name type="scientific">Podarcis muralis</name>
    <name type="common">Wall lizard</name>
    <name type="synonym">Lacerta muralis</name>
    <dbReference type="NCBI Taxonomy" id="64176"/>
    <lineage>
        <taxon>Eukaryota</taxon>
        <taxon>Metazoa</taxon>
        <taxon>Chordata</taxon>
        <taxon>Craniata</taxon>
        <taxon>Vertebrata</taxon>
        <taxon>Euteleostomi</taxon>
        <taxon>Lepidosauria</taxon>
        <taxon>Squamata</taxon>
        <taxon>Bifurcata</taxon>
        <taxon>Unidentata</taxon>
        <taxon>Episquamata</taxon>
        <taxon>Laterata</taxon>
        <taxon>Lacertibaenia</taxon>
        <taxon>Lacertidae</taxon>
        <taxon>Podarcis</taxon>
    </lineage>
</organism>
<protein>
    <submittedName>
        <fullName evidence="5">GCN1 activator of EIF2AK4</fullName>
    </submittedName>
</protein>
<dbReference type="SUPFAM" id="SSF48371">
    <property type="entry name" value="ARM repeat"/>
    <property type="match status" value="3"/>
</dbReference>
<dbReference type="Proteomes" id="UP000472272">
    <property type="component" value="Chromosome 16"/>
</dbReference>
<dbReference type="Pfam" id="PF24984">
    <property type="entry name" value="HEAT_EF3_GNC1"/>
    <property type="match status" value="1"/>
</dbReference>
<dbReference type="PANTHER" id="PTHR23346">
    <property type="entry name" value="TRANSLATIONAL ACTIVATOR GCN1-RELATED"/>
    <property type="match status" value="1"/>
</dbReference>
<keyword evidence="2" id="KW-0677">Repeat</keyword>
<dbReference type="GO" id="GO:0006417">
    <property type="term" value="P:regulation of translation"/>
    <property type="evidence" value="ECO:0007669"/>
    <property type="project" value="TreeGrafter"/>
</dbReference>
<feature type="repeat" description="HEAT" evidence="3">
    <location>
        <begin position="51"/>
        <end position="89"/>
    </location>
</feature>
<dbReference type="InterPro" id="IPR000357">
    <property type="entry name" value="HEAT"/>
</dbReference>
<name>A0A670KMH9_PODMU</name>
<accession>A0A670KMH9</accession>
<dbReference type="Pfam" id="PF25801">
    <property type="entry name" value="HEAT_GCN1_C_2"/>
    <property type="match status" value="1"/>
</dbReference>
<dbReference type="GO" id="GO:0034198">
    <property type="term" value="P:cellular response to amino acid starvation"/>
    <property type="evidence" value="ECO:0007669"/>
    <property type="project" value="TreeGrafter"/>
</dbReference>